<comment type="caution">
    <text evidence="5">The sequence shown here is derived from an EMBL/GenBank/DDBJ whole genome shotgun (WGS) entry which is preliminary data.</text>
</comment>
<evidence type="ECO:0008006" key="7">
    <source>
        <dbReference type="Google" id="ProtNLM"/>
    </source>
</evidence>
<accession>A0ABQ7GGF6</accession>
<evidence type="ECO:0000256" key="2">
    <source>
        <dbReference type="ARBA" id="ARBA00022801"/>
    </source>
</evidence>
<dbReference type="Gene3D" id="3.40.190.90">
    <property type="match status" value="1"/>
</dbReference>
<evidence type="ECO:0000313" key="5">
    <source>
        <dbReference type="EMBL" id="KAF5833684.1"/>
    </source>
</evidence>
<keyword evidence="6" id="KW-1185">Reference proteome</keyword>
<dbReference type="Pfam" id="PF03320">
    <property type="entry name" value="FBPase_glpX"/>
    <property type="match status" value="2"/>
</dbReference>
<organism evidence="5 6">
    <name type="scientific">Dunaliella salina</name>
    <name type="common">Green alga</name>
    <name type="synonym">Protococcus salinus</name>
    <dbReference type="NCBI Taxonomy" id="3046"/>
    <lineage>
        <taxon>Eukaryota</taxon>
        <taxon>Viridiplantae</taxon>
        <taxon>Chlorophyta</taxon>
        <taxon>core chlorophytes</taxon>
        <taxon>Chlorophyceae</taxon>
        <taxon>CS clade</taxon>
        <taxon>Chlamydomonadales</taxon>
        <taxon>Dunaliellaceae</taxon>
        <taxon>Dunaliella</taxon>
    </lineage>
</organism>
<dbReference type="InterPro" id="IPR004464">
    <property type="entry name" value="FBPase_class-2/SBPase"/>
</dbReference>
<dbReference type="SUPFAM" id="SSF56655">
    <property type="entry name" value="Carbohydrate phosphatase"/>
    <property type="match status" value="1"/>
</dbReference>
<dbReference type="Gene3D" id="3.30.540.10">
    <property type="entry name" value="Fructose-1,6-Bisphosphatase, subunit A, domain 1"/>
    <property type="match status" value="2"/>
</dbReference>
<gene>
    <name evidence="5" type="ORF">DUNSADRAFT_9955</name>
</gene>
<keyword evidence="2" id="KW-0378">Hydrolase</keyword>
<keyword evidence="3" id="KW-0464">Manganese</keyword>
<reference evidence="5" key="1">
    <citation type="submission" date="2017-08" db="EMBL/GenBank/DDBJ databases">
        <authorList>
            <person name="Polle J.E."/>
            <person name="Barry K."/>
            <person name="Cushman J."/>
            <person name="Schmutz J."/>
            <person name="Tran D."/>
            <person name="Hathwaick L.T."/>
            <person name="Yim W.C."/>
            <person name="Jenkins J."/>
            <person name="Mckie-Krisberg Z.M."/>
            <person name="Prochnik S."/>
            <person name="Lindquist E."/>
            <person name="Dockter R.B."/>
            <person name="Adam C."/>
            <person name="Molina H."/>
            <person name="Bunkerborg J."/>
            <person name="Jin E."/>
            <person name="Buchheim M."/>
            <person name="Magnuson J."/>
        </authorList>
    </citation>
    <scope>NUCLEOTIDE SEQUENCE</scope>
    <source>
        <strain evidence="5">CCAP 19/18</strain>
    </source>
</reference>
<dbReference type="PANTHER" id="PTHR30447:SF0">
    <property type="entry name" value="FRUCTOSE-1,6-BISPHOSPHATASE 1 CLASS 2-RELATED"/>
    <property type="match status" value="1"/>
</dbReference>
<protein>
    <recommendedName>
        <fullName evidence="7">Fructose-bisphosphatase</fullName>
    </recommendedName>
</protein>
<dbReference type="Proteomes" id="UP000815325">
    <property type="component" value="Unassembled WGS sequence"/>
</dbReference>
<sequence>MSALLGMKSTSQGLLPGRGGLLGGKASPPVLAGQKRSVRSVRPVRVASEGVGPDYSAVQRNLALEIVRVTEAAALASGRWLGRGDKEAADQAAVDMMRSVLNGVRMDGVVVIGEGEKDEAPMLYCGERIGHPSLHPKIDIAVDPLDGTTLTAQGRPGAMSIIAMAERGALFDPGPCVPDFVSATSLEMCLKDPCPANSSTCTLGVKLCYMHTQCQVVLRAHSLSHVLHARLSSSCHTAGEWAPTVIEPGSLPLHLCAHQPTAPSHLLCINRPAVAKAGGPVDLMLGVGGTPEGVIAAAALKCMGGHFQGRLYTRNDDERTRAIQQGYDLGKIYDQNDLVKGDDVFFAATGVSDGDLLQGVRYYSGGASTSSLVMRARSGTVRFIQTYHRWGKPGITNTPGADMAYSVALGFAKREREMKQATPVQQP</sequence>
<keyword evidence="4" id="KW-0119">Carbohydrate metabolism</keyword>
<proteinExistence type="predicted"/>
<name>A0ABQ7GGF6_DUNSA</name>
<evidence type="ECO:0000256" key="1">
    <source>
        <dbReference type="ARBA" id="ARBA00022723"/>
    </source>
</evidence>
<evidence type="ECO:0000256" key="3">
    <source>
        <dbReference type="ARBA" id="ARBA00023211"/>
    </source>
</evidence>
<dbReference type="EMBL" id="MU069797">
    <property type="protein sequence ID" value="KAF5833684.1"/>
    <property type="molecule type" value="Genomic_DNA"/>
</dbReference>
<evidence type="ECO:0000256" key="4">
    <source>
        <dbReference type="ARBA" id="ARBA00023277"/>
    </source>
</evidence>
<keyword evidence="1" id="KW-0479">Metal-binding</keyword>
<dbReference type="PANTHER" id="PTHR30447">
    <property type="entry name" value="FRUCTOSE-1,6-BISPHOSPHATASE CLASS 2"/>
    <property type="match status" value="1"/>
</dbReference>
<evidence type="ECO:0000313" key="6">
    <source>
        <dbReference type="Proteomes" id="UP000815325"/>
    </source>
</evidence>